<name>A0A0B7KE88_BIOOC</name>
<protein>
    <submittedName>
        <fullName evidence="1">Uncharacterized protein</fullName>
    </submittedName>
</protein>
<dbReference type="AlphaFoldDB" id="A0A0B7KE88"/>
<organism evidence="1">
    <name type="scientific">Bionectria ochroleuca</name>
    <name type="common">Gliocladium roseum</name>
    <dbReference type="NCBI Taxonomy" id="29856"/>
    <lineage>
        <taxon>Eukaryota</taxon>
        <taxon>Fungi</taxon>
        <taxon>Dikarya</taxon>
        <taxon>Ascomycota</taxon>
        <taxon>Pezizomycotina</taxon>
        <taxon>Sordariomycetes</taxon>
        <taxon>Hypocreomycetidae</taxon>
        <taxon>Hypocreales</taxon>
        <taxon>Bionectriaceae</taxon>
        <taxon>Clonostachys</taxon>
    </lineage>
</organism>
<accession>A0A0B7KE88</accession>
<reference evidence="1" key="1">
    <citation type="submission" date="2015-01" db="EMBL/GenBank/DDBJ databases">
        <authorList>
            <person name="Durling Mikael"/>
        </authorList>
    </citation>
    <scope>NUCLEOTIDE SEQUENCE</scope>
</reference>
<proteinExistence type="predicted"/>
<sequence>MDMGFVLAMDKNETGYADMDWRRLFDNCMSLLQQPGSLGDGFRNRQRIWICLQDITVTIENLLSYNNFNTILHDVPTQGLYGYPLGQRVSCVDLEYRDRADPQQIMKDKTPRTRELRLRLCFTTIISSIEYSAILFESVPYICGLRVSWSPEGLTKFEQSQEVGILLPSRTKSVPVGKDISLSEFSVCYSPDGVHGFSIFTQEANGRLDRLCIGRTDAVYPNSTTTTLLRSLGSGPILGLLCEQ</sequence>
<evidence type="ECO:0000313" key="1">
    <source>
        <dbReference type="EMBL" id="CEO55409.1"/>
    </source>
</evidence>
<dbReference type="EMBL" id="CDPU01000052">
    <property type="protein sequence ID" value="CEO55409.1"/>
    <property type="molecule type" value="Genomic_DNA"/>
</dbReference>
<gene>
    <name evidence="1" type="ORF">BN869_000011467_1</name>
</gene>